<evidence type="ECO:0000256" key="1">
    <source>
        <dbReference type="ARBA" id="ARBA00022491"/>
    </source>
</evidence>
<dbReference type="EMBL" id="MRCE01000033">
    <property type="protein sequence ID" value="OKH33060.1"/>
    <property type="molecule type" value="Genomic_DNA"/>
</dbReference>
<organism evidence="7 8">
    <name type="scientific">[Phormidium ambiguum] IAM M-71</name>
    <dbReference type="NCBI Taxonomy" id="454136"/>
    <lineage>
        <taxon>Bacteria</taxon>
        <taxon>Bacillati</taxon>
        <taxon>Cyanobacteriota</taxon>
        <taxon>Cyanophyceae</taxon>
        <taxon>Oscillatoriophycideae</taxon>
        <taxon>Aerosakkonematales</taxon>
        <taxon>Aerosakkonemataceae</taxon>
        <taxon>Floridanema</taxon>
    </lineage>
</organism>
<gene>
    <name evidence="7" type="ORF">NIES2119_24500</name>
</gene>
<evidence type="ECO:0000256" key="4">
    <source>
        <dbReference type="ARBA" id="ARBA00023315"/>
    </source>
</evidence>
<dbReference type="GO" id="GO:0016747">
    <property type="term" value="F:acyltransferase activity, transferring groups other than amino-acyl groups"/>
    <property type="evidence" value="ECO:0007669"/>
    <property type="project" value="InterPro"/>
</dbReference>
<keyword evidence="2" id="KW-1277">Toxin-antitoxin system</keyword>
<name>A0A1U7I9E9_9CYAN</name>
<evidence type="ECO:0000259" key="6">
    <source>
        <dbReference type="Pfam" id="PF13508"/>
    </source>
</evidence>
<evidence type="ECO:0000313" key="8">
    <source>
        <dbReference type="Proteomes" id="UP000185860"/>
    </source>
</evidence>
<feature type="domain" description="N-acetyltransferase" evidence="6">
    <location>
        <begin position="46"/>
        <end position="146"/>
    </location>
</feature>
<keyword evidence="3 7" id="KW-0808">Transferase</keyword>
<evidence type="ECO:0000313" key="7">
    <source>
        <dbReference type="EMBL" id="OKH33060.1"/>
    </source>
</evidence>
<evidence type="ECO:0000256" key="5">
    <source>
        <dbReference type="ARBA" id="ARBA00049880"/>
    </source>
</evidence>
<dbReference type="PANTHER" id="PTHR36449">
    <property type="entry name" value="ACETYLTRANSFERASE-RELATED"/>
    <property type="match status" value="1"/>
</dbReference>
<comment type="caution">
    <text evidence="7">The sequence shown here is derived from an EMBL/GenBank/DDBJ whole genome shotgun (WGS) entry which is preliminary data.</text>
</comment>
<dbReference type="OrthoDB" id="9799147at2"/>
<dbReference type="PANTHER" id="PTHR36449:SF1">
    <property type="entry name" value="ACETYLTRANSFERASE"/>
    <property type="match status" value="1"/>
</dbReference>
<sequence length="169" mass="19113">MEWIFRSLDSSLDKDAFDCGVPKLNEYLKQYAAQNDKKGIAKTFVAILEENSNQICGYYSVSMSSIEFNSIPENIRKRLPRYPVPAMLIGQLAVDKSMQGKGLGEELLLNALSRAVRLVEEVGIFAVRVDASDNTAKQFYLKYDFVPLLDRELSLLLPMATILKSRRQV</sequence>
<dbReference type="AlphaFoldDB" id="A0A1U7I9E9"/>
<dbReference type="SUPFAM" id="SSF55729">
    <property type="entry name" value="Acyl-CoA N-acyltransferases (Nat)"/>
    <property type="match status" value="1"/>
</dbReference>
<dbReference type="Gene3D" id="3.40.630.30">
    <property type="match status" value="1"/>
</dbReference>
<comment type="catalytic activity">
    <reaction evidence="5">
        <text>glycyl-tRNA(Gly) + acetyl-CoA = N-acetylglycyl-tRNA(Gly) + CoA + H(+)</text>
        <dbReference type="Rhea" id="RHEA:81867"/>
        <dbReference type="Rhea" id="RHEA-COMP:9683"/>
        <dbReference type="Rhea" id="RHEA-COMP:19766"/>
        <dbReference type="ChEBI" id="CHEBI:15378"/>
        <dbReference type="ChEBI" id="CHEBI:57287"/>
        <dbReference type="ChEBI" id="CHEBI:57288"/>
        <dbReference type="ChEBI" id="CHEBI:78522"/>
        <dbReference type="ChEBI" id="CHEBI:232036"/>
    </reaction>
</comment>
<dbReference type="Pfam" id="PF13508">
    <property type="entry name" value="Acetyltransf_7"/>
    <property type="match status" value="1"/>
</dbReference>
<dbReference type="Proteomes" id="UP000185860">
    <property type="component" value="Unassembled WGS sequence"/>
</dbReference>
<dbReference type="InterPro" id="IPR016181">
    <property type="entry name" value="Acyl_CoA_acyltransferase"/>
</dbReference>
<evidence type="ECO:0000256" key="3">
    <source>
        <dbReference type="ARBA" id="ARBA00022679"/>
    </source>
</evidence>
<dbReference type="RefSeq" id="WP_073596115.1">
    <property type="nucleotide sequence ID" value="NZ_MRCE01000033.1"/>
</dbReference>
<reference evidence="7 8" key="1">
    <citation type="submission" date="2016-11" db="EMBL/GenBank/DDBJ databases">
        <title>Draft Genome Sequences of Nine Cyanobacterial Strains from Diverse Habitats.</title>
        <authorList>
            <person name="Zhu T."/>
            <person name="Hou S."/>
            <person name="Lu X."/>
            <person name="Hess W.R."/>
        </authorList>
    </citation>
    <scope>NUCLEOTIDE SEQUENCE [LARGE SCALE GENOMIC DNA]</scope>
    <source>
        <strain evidence="7 8">IAM M-71</strain>
    </source>
</reference>
<evidence type="ECO:0000256" key="2">
    <source>
        <dbReference type="ARBA" id="ARBA00022649"/>
    </source>
</evidence>
<dbReference type="STRING" id="454136.NIES2119_24500"/>
<protein>
    <submittedName>
        <fullName evidence="7">GNAT family N-acetyltransferase</fullName>
    </submittedName>
</protein>
<dbReference type="InterPro" id="IPR000182">
    <property type="entry name" value="GNAT_dom"/>
</dbReference>
<keyword evidence="1" id="KW-0678">Repressor</keyword>
<proteinExistence type="predicted"/>
<keyword evidence="4" id="KW-0012">Acyltransferase</keyword>
<accession>A0A1U7I9E9</accession>